<dbReference type="EMBL" id="AOGT01001311">
    <property type="protein sequence ID" value="EMG48011.1"/>
    <property type="molecule type" value="Genomic_DNA"/>
</dbReference>
<feature type="transmembrane region" description="Helical" evidence="7">
    <location>
        <begin position="212"/>
        <end position="232"/>
    </location>
</feature>
<comment type="function">
    <text evidence="7">Involved in the lipid remodeling steps of GPI-anchor maturation.</text>
</comment>
<evidence type="ECO:0000256" key="1">
    <source>
        <dbReference type="ARBA" id="ARBA00004127"/>
    </source>
</evidence>
<comment type="subcellular location">
    <subcellularLocation>
        <location evidence="1">Endomembrane system</location>
        <topology evidence="1">Multi-pass membrane protein</topology>
    </subcellularLocation>
    <subcellularLocation>
        <location evidence="7">Endoplasmic reticulum membrane</location>
        <topology evidence="7">Multi-pass membrane protein</topology>
    </subcellularLocation>
</comment>
<dbReference type="Proteomes" id="UP000011777">
    <property type="component" value="Unassembled WGS sequence"/>
</dbReference>
<feature type="transmembrane region" description="Helical" evidence="7">
    <location>
        <begin position="187"/>
        <end position="206"/>
    </location>
</feature>
<dbReference type="GO" id="GO:0005789">
    <property type="term" value="C:endoplasmic reticulum membrane"/>
    <property type="evidence" value="ECO:0007669"/>
    <property type="project" value="UniProtKB-SubCell"/>
</dbReference>
<evidence type="ECO:0000256" key="6">
    <source>
        <dbReference type="ARBA" id="ARBA00023136"/>
    </source>
</evidence>
<accession>M3INN1</accession>
<feature type="transmembrane region" description="Helical" evidence="7">
    <location>
        <begin position="79"/>
        <end position="102"/>
    </location>
</feature>
<dbReference type="GO" id="GO:0016788">
    <property type="term" value="F:hydrolase activity, acting on ester bonds"/>
    <property type="evidence" value="ECO:0007669"/>
    <property type="project" value="TreeGrafter"/>
</dbReference>
<feature type="transmembrane region" description="Helical" evidence="7">
    <location>
        <begin position="310"/>
        <end position="329"/>
    </location>
</feature>
<dbReference type="STRING" id="1245528.M3INN1"/>
<evidence type="ECO:0000313" key="9">
    <source>
        <dbReference type="Proteomes" id="UP000011777"/>
    </source>
</evidence>
<dbReference type="eggNOG" id="KOG2970">
    <property type="taxonomic scope" value="Eukaryota"/>
</dbReference>
<evidence type="ECO:0000256" key="5">
    <source>
        <dbReference type="ARBA" id="ARBA00022989"/>
    </source>
</evidence>
<dbReference type="AlphaFoldDB" id="M3INN1"/>
<comment type="caution">
    <text evidence="8">The sequence shown here is derived from an EMBL/GenBank/DDBJ whole genome shotgun (WGS) entry which is preliminary data.</text>
</comment>
<keyword evidence="2 7" id="KW-0337">GPI-anchor biosynthesis</keyword>
<keyword evidence="5 7" id="KW-1133">Transmembrane helix</keyword>
<feature type="transmembrane region" description="Helical" evidence="7">
    <location>
        <begin position="276"/>
        <end position="294"/>
    </location>
</feature>
<gene>
    <name evidence="8" type="ORF">G210_1499</name>
</gene>
<organism evidence="8 9">
    <name type="scientific">Candida maltosa (strain Xu316)</name>
    <name type="common">Yeast</name>
    <dbReference type="NCBI Taxonomy" id="1245528"/>
    <lineage>
        <taxon>Eukaryota</taxon>
        <taxon>Fungi</taxon>
        <taxon>Dikarya</taxon>
        <taxon>Ascomycota</taxon>
        <taxon>Saccharomycotina</taxon>
        <taxon>Pichiomycetes</taxon>
        <taxon>Debaryomycetaceae</taxon>
        <taxon>Candida/Lodderomyces clade</taxon>
        <taxon>Candida</taxon>
    </lineage>
</organism>
<sequence length="348" mass="40785">MKKKNLLFLFSLTSLTLASIGDNLPEFQNCLTDCDCQTIPQSIFWSCLANCNYFCQQHITNIREAQGDPTVQFYGKWPFIRVFGFQEFFSTIFSLMNLYVNYKNITPIFRQYRRNDNIYGYKTMYLQYLGLLIVSCVGWGFSAMFHFKDTKITETLDYFGAFAIVLSNLNVIVVRVFHLFAPSRSIILLFWHVLLIMFYITHVTMLKMDWDYGYNTTVNIIVGVSTMVLWCVHSWTVYGTYSKNYIVCNNSIQLLPHETKLLHKLTYLSMSAKSSLIPLIPILNNLILVCGIMLELNDFPPWGRLIDAHALWHLLTVYPSFIWFDWNIWDVEMMKIFNDGTKKKIELM</sequence>
<evidence type="ECO:0000256" key="3">
    <source>
        <dbReference type="ARBA" id="ARBA00022692"/>
    </source>
</evidence>
<keyword evidence="7" id="KW-0256">Endoplasmic reticulum</keyword>
<feature type="chain" id="PRO_5016480371" description="Post-GPI attachment to proteins factor 3" evidence="7">
    <location>
        <begin position="19"/>
        <end position="348"/>
    </location>
</feature>
<evidence type="ECO:0000256" key="2">
    <source>
        <dbReference type="ARBA" id="ARBA00022502"/>
    </source>
</evidence>
<dbReference type="PANTHER" id="PTHR13148">
    <property type="entry name" value="PER1-RELATED"/>
    <property type="match status" value="1"/>
</dbReference>
<name>M3INN1_CANMX</name>
<keyword evidence="6 7" id="KW-0472">Membrane</keyword>
<keyword evidence="3 7" id="KW-0812">Transmembrane</keyword>
<dbReference type="OMA" id="WNIWDIE"/>
<protein>
    <recommendedName>
        <fullName evidence="7">Post-GPI attachment to proteins factor 3</fullName>
    </recommendedName>
</protein>
<keyword evidence="4 7" id="KW-0732">Signal</keyword>
<proteinExistence type="inferred from homology"/>
<evidence type="ECO:0000313" key="8">
    <source>
        <dbReference type="EMBL" id="EMG48011.1"/>
    </source>
</evidence>
<feature type="transmembrane region" description="Helical" evidence="7">
    <location>
        <begin position="123"/>
        <end position="147"/>
    </location>
</feature>
<feature type="signal peptide" evidence="7">
    <location>
        <begin position="1"/>
        <end position="18"/>
    </location>
</feature>
<dbReference type="PANTHER" id="PTHR13148:SF0">
    <property type="entry name" value="POST-GPI ATTACHMENT TO PROTEINS FACTOR 3"/>
    <property type="match status" value="1"/>
</dbReference>
<dbReference type="Pfam" id="PF04080">
    <property type="entry name" value="Per1"/>
    <property type="match status" value="1"/>
</dbReference>
<keyword evidence="9" id="KW-1185">Reference proteome</keyword>
<dbReference type="GO" id="GO:0006506">
    <property type="term" value="P:GPI anchor biosynthetic process"/>
    <property type="evidence" value="ECO:0007669"/>
    <property type="project" value="UniProtKB-KW"/>
</dbReference>
<dbReference type="HOGENOM" id="CLU_032917_1_1_1"/>
<comment type="similarity">
    <text evidence="7">Belongs to the PGAP3 family.</text>
</comment>
<dbReference type="OrthoDB" id="419770at2759"/>
<dbReference type="InterPro" id="IPR007217">
    <property type="entry name" value="Per1-like"/>
</dbReference>
<evidence type="ECO:0000256" key="7">
    <source>
        <dbReference type="RuleBase" id="RU365066"/>
    </source>
</evidence>
<evidence type="ECO:0000256" key="4">
    <source>
        <dbReference type="ARBA" id="ARBA00022729"/>
    </source>
</evidence>
<feature type="transmembrane region" description="Helical" evidence="7">
    <location>
        <begin position="159"/>
        <end position="180"/>
    </location>
</feature>
<reference evidence="8 9" key="1">
    <citation type="submission" date="2013-02" db="EMBL/GenBank/DDBJ databases">
        <title>Genome sequence of Candida maltosa Xu316, a potential industrial strain for xylitol and ethanol production.</title>
        <authorList>
            <person name="Yu J."/>
            <person name="Wang Q."/>
            <person name="Geng X."/>
            <person name="Bao W."/>
            <person name="He P."/>
            <person name="Cai J."/>
        </authorList>
    </citation>
    <scope>NUCLEOTIDE SEQUENCE [LARGE SCALE GENOMIC DNA]</scope>
    <source>
        <strain evidence="9">Xu316</strain>
    </source>
</reference>